<dbReference type="PANTHER" id="PTHR37299">
    <property type="entry name" value="TRANSCRIPTIONAL REGULATOR-RELATED"/>
    <property type="match status" value="1"/>
</dbReference>
<evidence type="ECO:0000256" key="1">
    <source>
        <dbReference type="ARBA" id="ARBA00018672"/>
    </source>
</evidence>
<evidence type="ECO:0000256" key="2">
    <source>
        <dbReference type="ARBA" id="ARBA00024867"/>
    </source>
</evidence>
<protein>
    <recommendedName>
        <fullName evidence="1">Stage 0 sporulation protein A homolog</fullName>
    </recommendedName>
</protein>
<dbReference type="RefSeq" id="WP_104437735.1">
    <property type="nucleotide sequence ID" value="NZ_PTJA01000008.1"/>
</dbReference>
<evidence type="ECO:0000259" key="4">
    <source>
        <dbReference type="PROSITE" id="PS50110"/>
    </source>
</evidence>
<keyword evidence="7" id="KW-1185">Reference proteome</keyword>
<gene>
    <name evidence="6" type="ORF">BXY41_10853</name>
</gene>
<dbReference type="SUPFAM" id="SSF52172">
    <property type="entry name" value="CheY-like"/>
    <property type="match status" value="1"/>
</dbReference>
<evidence type="ECO:0000256" key="3">
    <source>
        <dbReference type="PROSITE-ProRule" id="PRU00169"/>
    </source>
</evidence>
<feature type="modified residue" description="4-aspartylphosphate" evidence="3">
    <location>
        <position position="55"/>
    </location>
</feature>
<feature type="domain" description="Response regulatory" evidence="4">
    <location>
        <begin position="2"/>
        <end position="118"/>
    </location>
</feature>
<comment type="function">
    <text evidence="2">May play the central regulatory role in sporulation. It may be an element of the effector pathway responsible for the activation of sporulation genes in response to nutritional stress. Spo0A may act in concert with spo0H (a sigma factor) to control the expression of some genes that are critical to the sporulation process.</text>
</comment>
<dbReference type="InterPro" id="IPR001789">
    <property type="entry name" value="Sig_transdc_resp-reg_receiver"/>
</dbReference>
<dbReference type="PROSITE" id="PS50110">
    <property type="entry name" value="RESPONSE_REGULATORY"/>
    <property type="match status" value="1"/>
</dbReference>
<dbReference type="GO" id="GO:0003677">
    <property type="term" value="F:DNA binding"/>
    <property type="evidence" value="ECO:0007669"/>
    <property type="project" value="InterPro"/>
</dbReference>
<dbReference type="Proteomes" id="UP000237749">
    <property type="component" value="Unassembled WGS sequence"/>
</dbReference>
<name>A0A2S6HQE9_9FIRM</name>
<dbReference type="PANTHER" id="PTHR37299:SF1">
    <property type="entry name" value="STAGE 0 SPORULATION PROTEIN A HOMOLOG"/>
    <property type="match status" value="1"/>
</dbReference>
<evidence type="ECO:0000313" key="7">
    <source>
        <dbReference type="Proteomes" id="UP000237749"/>
    </source>
</evidence>
<keyword evidence="3" id="KW-0597">Phosphoprotein</keyword>
<comment type="caution">
    <text evidence="6">The sequence shown here is derived from an EMBL/GenBank/DDBJ whole genome shotgun (WGS) entry which is preliminary data.</text>
</comment>
<proteinExistence type="predicted"/>
<accession>A0A2S6HQE9</accession>
<dbReference type="OrthoDB" id="1490554at2"/>
<dbReference type="Gene3D" id="3.40.50.2300">
    <property type="match status" value="1"/>
</dbReference>
<dbReference type="InterPro" id="IPR046947">
    <property type="entry name" value="LytR-like"/>
</dbReference>
<dbReference type="SMART" id="SM00448">
    <property type="entry name" value="REC"/>
    <property type="match status" value="1"/>
</dbReference>
<dbReference type="SMART" id="SM00850">
    <property type="entry name" value="LytTR"/>
    <property type="match status" value="1"/>
</dbReference>
<organism evidence="6 7">
    <name type="scientific">Lacrimispora xylanisolvens</name>
    <dbReference type="NCBI Taxonomy" id="384636"/>
    <lineage>
        <taxon>Bacteria</taxon>
        <taxon>Bacillati</taxon>
        <taxon>Bacillota</taxon>
        <taxon>Clostridia</taxon>
        <taxon>Lachnospirales</taxon>
        <taxon>Lachnospiraceae</taxon>
        <taxon>Lacrimispora</taxon>
    </lineage>
</organism>
<dbReference type="Pfam" id="PF04397">
    <property type="entry name" value="LytTR"/>
    <property type="match status" value="1"/>
</dbReference>
<dbReference type="EMBL" id="PTJA01000008">
    <property type="protein sequence ID" value="PPK79828.1"/>
    <property type="molecule type" value="Genomic_DNA"/>
</dbReference>
<sequence>MNVFLCDDHAEFMHGFANDLEGYFRTRNIPFQLFLFTSGTELLSSKAVPDLIFLDIKMGEESGLNTARKIRETNTRVKLVFLTAYKQYVFQSFEVDASHYLIKPVSRQKLYPVLDHIIKQLNLLKEPPIIVKSGQSTICVSCSDLMYLEVNNKTLTLHNQTNTTQVSGKLESVEKNLPARFFRCHRSYIVNMDYIVRFDRMDLHLANGEIIPVSKRKYQDFSSTFLKYMKKEVLL</sequence>
<dbReference type="Pfam" id="PF00072">
    <property type="entry name" value="Response_reg"/>
    <property type="match status" value="1"/>
</dbReference>
<dbReference type="GO" id="GO:0000156">
    <property type="term" value="F:phosphorelay response regulator activity"/>
    <property type="evidence" value="ECO:0007669"/>
    <property type="project" value="InterPro"/>
</dbReference>
<feature type="domain" description="HTH LytTR-type" evidence="5">
    <location>
        <begin position="129"/>
        <end position="227"/>
    </location>
</feature>
<dbReference type="InterPro" id="IPR007492">
    <property type="entry name" value="LytTR_DNA-bd_dom"/>
</dbReference>
<evidence type="ECO:0000259" key="5">
    <source>
        <dbReference type="PROSITE" id="PS50930"/>
    </source>
</evidence>
<dbReference type="PROSITE" id="PS50930">
    <property type="entry name" value="HTH_LYTTR"/>
    <property type="match status" value="1"/>
</dbReference>
<dbReference type="Gene3D" id="2.40.50.1020">
    <property type="entry name" value="LytTr DNA-binding domain"/>
    <property type="match status" value="1"/>
</dbReference>
<evidence type="ECO:0000313" key="6">
    <source>
        <dbReference type="EMBL" id="PPK79828.1"/>
    </source>
</evidence>
<reference evidence="6 7" key="1">
    <citation type="submission" date="2018-02" db="EMBL/GenBank/DDBJ databases">
        <title>Genomic Encyclopedia of Archaeal and Bacterial Type Strains, Phase II (KMG-II): from individual species to whole genera.</title>
        <authorList>
            <person name="Goeker M."/>
        </authorList>
    </citation>
    <scope>NUCLEOTIDE SEQUENCE [LARGE SCALE GENOMIC DNA]</scope>
    <source>
        <strain evidence="6 7">DSM 3808</strain>
    </source>
</reference>
<dbReference type="AlphaFoldDB" id="A0A2S6HQE9"/>
<dbReference type="InterPro" id="IPR011006">
    <property type="entry name" value="CheY-like_superfamily"/>
</dbReference>